<dbReference type="PROSITE" id="PS00061">
    <property type="entry name" value="ADH_SHORT"/>
    <property type="match status" value="1"/>
</dbReference>
<dbReference type="InterPro" id="IPR002347">
    <property type="entry name" value="SDR_fam"/>
</dbReference>
<dbReference type="PANTHER" id="PTHR42760">
    <property type="entry name" value="SHORT-CHAIN DEHYDROGENASES/REDUCTASES FAMILY MEMBER"/>
    <property type="match status" value="1"/>
</dbReference>
<dbReference type="PANTHER" id="PTHR42760:SF105">
    <property type="entry name" value="SORBITOL-6-PHOSPHATE 2-DEHYDROGENASE"/>
    <property type="match status" value="1"/>
</dbReference>
<dbReference type="Gene3D" id="3.40.50.720">
    <property type="entry name" value="NAD(P)-binding Rossmann-like Domain"/>
    <property type="match status" value="1"/>
</dbReference>
<keyword evidence="3" id="KW-0560">Oxidoreductase</keyword>
<dbReference type="PRINTS" id="PR00081">
    <property type="entry name" value="GDHRDH"/>
</dbReference>
<dbReference type="FunFam" id="3.40.50.720:FF:000084">
    <property type="entry name" value="Short-chain dehydrogenase reductase"/>
    <property type="match status" value="1"/>
</dbReference>
<dbReference type="Pfam" id="PF00106">
    <property type="entry name" value="adh_short"/>
    <property type="match status" value="1"/>
</dbReference>
<comment type="caution">
    <text evidence="3">The sequence shown here is derived from an EMBL/GenBank/DDBJ whole genome shotgun (WGS) entry which is preliminary data.</text>
</comment>
<reference evidence="3" key="1">
    <citation type="journal article" date="2020" name="mSystems">
        <title>Genome- and Community-Level Interaction Insights into Carbon Utilization and Element Cycling Functions of Hydrothermarchaeota in Hydrothermal Sediment.</title>
        <authorList>
            <person name="Zhou Z."/>
            <person name="Liu Y."/>
            <person name="Xu W."/>
            <person name="Pan J."/>
            <person name="Luo Z.H."/>
            <person name="Li M."/>
        </authorList>
    </citation>
    <scope>NUCLEOTIDE SEQUENCE [LARGE SCALE GENOMIC DNA]</scope>
    <source>
        <strain evidence="3">SpSt-747</strain>
    </source>
</reference>
<protein>
    <submittedName>
        <fullName evidence="3">Sorbitol-6-phosphate dehydrogenase</fullName>
        <ecNumber evidence="3">1.1.1.140</ecNumber>
    </submittedName>
</protein>
<evidence type="ECO:0000313" key="3">
    <source>
        <dbReference type="EMBL" id="HGI30940.1"/>
    </source>
</evidence>
<dbReference type="InterPro" id="IPR036291">
    <property type="entry name" value="NAD(P)-bd_dom_sf"/>
</dbReference>
<evidence type="ECO:0000256" key="2">
    <source>
        <dbReference type="RuleBase" id="RU000363"/>
    </source>
</evidence>
<gene>
    <name evidence="3" type="ORF">ENV30_06515</name>
</gene>
<dbReference type="SUPFAM" id="SSF51735">
    <property type="entry name" value="NAD(P)-binding Rossmann-fold domains"/>
    <property type="match status" value="1"/>
</dbReference>
<comment type="similarity">
    <text evidence="1 2">Belongs to the short-chain dehydrogenases/reductases (SDR) family.</text>
</comment>
<dbReference type="AlphaFoldDB" id="A0A7V3YH20"/>
<dbReference type="NCBIfam" id="NF009050">
    <property type="entry name" value="PRK12384.1"/>
    <property type="match status" value="1"/>
</dbReference>
<evidence type="ECO:0000256" key="1">
    <source>
        <dbReference type="ARBA" id="ARBA00006484"/>
    </source>
</evidence>
<organism evidence="3">
    <name type="scientific">Candidatus Caldatribacterium californiense</name>
    <dbReference type="NCBI Taxonomy" id="1454726"/>
    <lineage>
        <taxon>Bacteria</taxon>
        <taxon>Pseudomonadati</taxon>
        <taxon>Atribacterota</taxon>
        <taxon>Atribacteria</taxon>
        <taxon>Atribacterales</taxon>
        <taxon>Candidatus Caldatribacteriaceae</taxon>
        <taxon>Candidatus Caldatribacterium</taxon>
    </lineage>
</organism>
<dbReference type="EMBL" id="DTFV01000095">
    <property type="protein sequence ID" value="HGI30940.1"/>
    <property type="molecule type" value="Genomic_DNA"/>
</dbReference>
<accession>A0A7V3YH20</accession>
<dbReference type="PRINTS" id="PR00080">
    <property type="entry name" value="SDRFAMILY"/>
</dbReference>
<sequence>MRSVHPQPLQDKIAIVTGAASGIGKGIAIRFAQEGAHVACCDVNFEGAEKTAQEIEALGRESMAIKVDVTKSDEVAEMARRVYERWGRIDILVNSAGIIRAHFITEVPEEVWDAIISVNLKGTFLCIREVAKYMVQQKSGKIINISSKSGKRGGLWLAAYSASKFGVIGLTQSAAMDLAPFKINVNAICPGNVFATPMWDLLDKEYAKKLGVPPEQVRKIYVEKVPLGRECTIEDVANVAVFLASSYSDYMTGQAINVTGGQEVH</sequence>
<proteinExistence type="inferred from homology"/>
<dbReference type="GO" id="GO:0009010">
    <property type="term" value="F:sorbitol-6-phosphate 2-dehydrogenase activity"/>
    <property type="evidence" value="ECO:0007669"/>
    <property type="project" value="UniProtKB-EC"/>
</dbReference>
<dbReference type="InterPro" id="IPR020904">
    <property type="entry name" value="Sc_DH/Rdtase_CS"/>
</dbReference>
<dbReference type="NCBIfam" id="NF005559">
    <property type="entry name" value="PRK07231.1"/>
    <property type="match status" value="1"/>
</dbReference>
<name>A0A7V3YH20_9BACT</name>
<dbReference type="EC" id="1.1.1.140" evidence="3"/>